<dbReference type="EMBL" id="CAJNOQ010002452">
    <property type="protein sequence ID" value="CAF0959074.1"/>
    <property type="molecule type" value="Genomic_DNA"/>
</dbReference>
<comment type="caution">
    <text evidence="1">The sequence shown here is derived from an EMBL/GenBank/DDBJ whole genome shotgun (WGS) entry which is preliminary data.</text>
</comment>
<dbReference type="Proteomes" id="UP000681722">
    <property type="component" value="Unassembled WGS sequence"/>
</dbReference>
<gene>
    <name evidence="1" type="ORF">GPM918_LOCUS11657</name>
    <name evidence="2" type="ORF">SRO942_LOCUS11658</name>
</gene>
<protein>
    <submittedName>
        <fullName evidence="1">Uncharacterized protein</fullName>
    </submittedName>
</protein>
<sequence>MNPGLVFPPEVNLLVQGDPKKTYPL</sequence>
<dbReference type="Proteomes" id="UP000663829">
    <property type="component" value="Unassembled WGS sequence"/>
</dbReference>
<evidence type="ECO:0000313" key="1">
    <source>
        <dbReference type="EMBL" id="CAF0959074.1"/>
    </source>
</evidence>
<evidence type="ECO:0000313" key="3">
    <source>
        <dbReference type="Proteomes" id="UP000663829"/>
    </source>
</evidence>
<dbReference type="EMBL" id="CAJOBC010002452">
    <property type="protein sequence ID" value="CAF3733865.1"/>
    <property type="molecule type" value="Genomic_DNA"/>
</dbReference>
<organism evidence="1 3">
    <name type="scientific">Didymodactylos carnosus</name>
    <dbReference type="NCBI Taxonomy" id="1234261"/>
    <lineage>
        <taxon>Eukaryota</taxon>
        <taxon>Metazoa</taxon>
        <taxon>Spiralia</taxon>
        <taxon>Gnathifera</taxon>
        <taxon>Rotifera</taxon>
        <taxon>Eurotatoria</taxon>
        <taxon>Bdelloidea</taxon>
        <taxon>Philodinida</taxon>
        <taxon>Philodinidae</taxon>
        <taxon>Didymodactylos</taxon>
    </lineage>
</organism>
<evidence type="ECO:0000313" key="2">
    <source>
        <dbReference type="EMBL" id="CAF3733865.1"/>
    </source>
</evidence>
<dbReference type="AlphaFoldDB" id="A0A814DMC8"/>
<keyword evidence="3" id="KW-1185">Reference proteome</keyword>
<accession>A0A814DMC8</accession>
<proteinExistence type="predicted"/>
<feature type="non-terminal residue" evidence="1">
    <location>
        <position position="25"/>
    </location>
</feature>
<reference evidence="1" key="1">
    <citation type="submission" date="2021-02" db="EMBL/GenBank/DDBJ databases">
        <authorList>
            <person name="Nowell W R."/>
        </authorList>
    </citation>
    <scope>NUCLEOTIDE SEQUENCE</scope>
</reference>
<name>A0A814DMC8_9BILA</name>